<feature type="signal peptide" evidence="1">
    <location>
        <begin position="1"/>
        <end position="22"/>
    </location>
</feature>
<organism evidence="3 4">
    <name type="scientific">Serratia marcescens</name>
    <dbReference type="NCBI Taxonomy" id="615"/>
    <lineage>
        <taxon>Bacteria</taxon>
        <taxon>Pseudomonadati</taxon>
        <taxon>Pseudomonadota</taxon>
        <taxon>Gammaproteobacteria</taxon>
        <taxon>Enterobacterales</taxon>
        <taxon>Yersiniaceae</taxon>
        <taxon>Serratia</taxon>
    </lineage>
</organism>
<sequence>MRYFPLLLITSLSLLPVASALADSAQIPPCLSADIRLHSDDRNGLFDGMSQGGTSLVLHNAGRTSCMLPPLPALVFSDAEHHPVTAERRTARGMHPGPVLPPVIVTAGAELQILLRWVASDAFDGGHCIRPAFVSLALDGGTLTVPFNRTMCAAKGQTGYYSQSLTGTP</sequence>
<dbReference type="AlphaFoldDB" id="A0A5C7BV07"/>
<evidence type="ECO:0000256" key="1">
    <source>
        <dbReference type="SAM" id="SignalP"/>
    </source>
</evidence>
<evidence type="ECO:0000313" key="4">
    <source>
        <dbReference type="Proteomes" id="UP000321126"/>
    </source>
</evidence>
<proteinExistence type="predicted"/>
<dbReference type="Proteomes" id="UP000321126">
    <property type="component" value="Unassembled WGS sequence"/>
</dbReference>
<evidence type="ECO:0000313" key="3">
    <source>
        <dbReference type="EMBL" id="TXE28311.1"/>
    </source>
</evidence>
<name>A0A5C7BV07_SERMA</name>
<dbReference type="RefSeq" id="WP_147882508.1">
    <property type="nucleotide sequence ID" value="NZ_VOUQ01000015.1"/>
</dbReference>
<evidence type="ECO:0000259" key="2">
    <source>
        <dbReference type="Pfam" id="PF14016"/>
    </source>
</evidence>
<feature type="chain" id="PRO_5022963781" evidence="1">
    <location>
        <begin position="23"/>
        <end position="169"/>
    </location>
</feature>
<feature type="domain" description="DUF4232" evidence="2">
    <location>
        <begin position="33"/>
        <end position="152"/>
    </location>
</feature>
<gene>
    <name evidence="3" type="ORF">FOT62_21315</name>
</gene>
<reference evidence="3 4" key="1">
    <citation type="submission" date="2019-07" db="EMBL/GenBank/DDBJ databases">
        <title>Serratia strains were isolated from fresh produce.</title>
        <authorList>
            <person name="Cho G.-S."/>
            <person name="Stein M."/>
            <person name="Lee W."/>
            <person name="Suh S.H."/>
            <person name="Franz C.M.A.P."/>
        </authorList>
    </citation>
    <scope>NUCLEOTIDE SEQUENCE [LARGE SCALE GENOMIC DNA]</scope>
    <source>
        <strain evidence="3 4">S16</strain>
    </source>
</reference>
<dbReference type="InterPro" id="IPR025326">
    <property type="entry name" value="DUF4232"/>
</dbReference>
<dbReference type="EMBL" id="VOUQ01000015">
    <property type="protein sequence ID" value="TXE28311.1"/>
    <property type="molecule type" value="Genomic_DNA"/>
</dbReference>
<protein>
    <submittedName>
        <fullName evidence="3">DUF4232 domain-containing protein</fullName>
    </submittedName>
</protein>
<accession>A0A5C7BV07</accession>
<comment type="caution">
    <text evidence="3">The sequence shown here is derived from an EMBL/GenBank/DDBJ whole genome shotgun (WGS) entry which is preliminary data.</text>
</comment>
<keyword evidence="1" id="KW-0732">Signal</keyword>
<dbReference type="Pfam" id="PF14016">
    <property type="entry name" value="DUF4232"/>
    <property type="match status" value="1"/>
</dbReference>